<dbReference type="PANTHER" id="PTHR21180">
    <property type="entry name" value="ENDONUCLEASE/EXONUCLEASE/PHOSPHATASE FAMILY DOMAIN-CONTAINING PROTEIN 1"/>
    <property type="match status" value="1"/>
</dbReference>
<dbReference type="SUPFAM" id="SSF47781">
    <property type="entry name" value="RuvA domain 2-like"/>
    <property type="match status" value="1"/>
</dbReference>
<dbReference type="OrthoDB" id="9790239at2"/>
<dbReference type="Pfam" id="PF12836">
    <property type="entry name" value="HHH_3"/>
    <property type="match status" value="1"/>
</dbReference>
<protein>
    <submittedName>
        <fullName evidence="2">Competence protein ComEA</fullName>
    </submittedName>
</protein>
<dbReference type="GO" id="GO:0006281">
    <property type="term" value="P:DNA repair"/>
    <property type="evidence" value="ECO:0007669"/>
    <property type="project" value="InterPro"/>
</dbReference>
<dbReference type="InterPro" id="IPR010994">
    <property type="entry name" value="RuvA_2-like"/>
</dbReference>
<feature type="domain" description="Helix-hairpin-helix DNA-binding motif class 1" evidence="1">
    <location>
        <begin position="135"/>
        <end position="154"/>
    </location>
</feature>
<dbReference type="Proteomes" id="UP000195305">
    <property type="component" value="Unassembled WGS sequence"/>
</dbReference>
<dbReference type="GO" id="GO:0003677">
    <property type="term" value="F:DNA binding"/>
    <property type="evidence" value="ECO:0007669"/>
    <property type="project" value="InterPro"/>
</dbReference>
<dbReference type="SMART" id="SM00278">
    <property type="entry name" value="HhH1"/>
    <property type="match status" value="2"/>
</dbReference>
<sequence length="157" mass="17955">MKKIYQIIGLVVLMICSIVYDFQKPEVVKKNVVSLSYVILEGEFLKNGKYEFEGEKTIQELVDEVGVSPKANMQSLVMDKKVEDESRLYLPSLHEGAVSLNHASQEELMTLEGVGEKTALKIIDYRQQQPFETIEDIMDINGIGEKTYLRLREHLCL</sequence>
<name>A0A1Y4T089_9FIRM</name>
<dbReference type="AlphaFoldDB" id="A0A1Y4T089"/>
<evidence type="ECO:0000259" key="1">
    <source>
        <dbReference type="SMART" id="SM00278"/>
    </source>
</evidence>
<accession>A0A1Y4T089</accession>
<evidence type="ECO:0000313" key="2">
    <source>
        <dbReference type="EMBL" id="OUQ35544.1"/>
    </source>
</evidence>
<dbReference type="PANTHER" id="PTHR21180:SF32">
    <property type="entry name" value="ENDONUCLEASE_EXONUCLEASE_PHOSPHATASE FAMILY DOMAIN-CONTAINING PROTEIN 1"/>
    <property type="match status" value="1"/>
</dbReference>
<dbReference type="Gene3D" id="1.10.150.320">
    <property type="entry name" value="Photosystem II 12 kDa extrinsic protein"/>
    <property type="match status" value="1"/>
</dbReference>
<evidence type="ECO:0000313" key="3">
    <source>
        <dbReference type="Proteomes" id="UP000195305"/>
    </source>
</evidence>
<dbReference type="EMBL" id="NFLJ01000007">
    <property type="protein sequence ID" value="OUQ35544.1"/>
    <property type="molecule type" value="Genomic_DNA"/>
</dbReference>
<dbReference type="InterPro" id="IPR051675">
    <property type="entry name" value="Endo/Exo/Phosphatase_dom_1"/>
</dbReference>
<dbReference type="RefSeq" id="WP_087357361.1">
    <property type="nucleotide sequence ID" value="NZ_AP031415.1"/>
</dbReference>
<reference evidence="2 3" key="1">
    <citation type="journal article" date="2018" name="BMC Genomics">
        <title>Whole genome sequencing and function prediction of 133 gut anaerobes isolated from chicken caecum in pure cultures.</title>
        <authorList>
            <person name="Medvecky M."/>
            <person name="Cejkova D."/>
            <person name="Polansky O."/>
            <person name="Karasova D."/>
            <person name="Kubasova T."/>
            <person name="Cizek A."/>
            <person name="Rychlik I."/>
        </authorList>
    </citation>
    <scope>NUCLEOTIDE SEQUENCE [LARGE SCALE GENOMIC DNA]</scope>
    <source>
        <strain evidence="2 3">An13</strain>
    </source>
</reference>
<dbReference type="InterPro" id="IPR003583">
    <property type="entry name" value="Hlx-hairpin-Hlx_DNA-bd_motif"/>
</dbReference>
<organism evidence="2 3">
    <name type="scientific">Massilimicrobiota timonensis</name>
    <dbReference type="NCBI Taxonomy" id="1776392"/>
    <lineage>
        <taxon>Bacteria</taxon>
        <taxon>Bacillati</taxon>
        <taxon>Bacillota</taxon>
        <taxon>Erysipelotrichia</taxon>
        <taxon>Erysipelotrichales</taxon>
        <taxon>Erysipelotrichaceae</taxon>
        <taxon>Massilimicrobiota</taxon>
    </lineage>
</organism>
<gene>
    <name evidence="2" type="ORF">B5E75_03290</name>
</gene>
<proteinExistence type="predicted"/>
<comment type="caution">
    <text evidence="2">The sequence shown here is derived from an EMBL/GenBank/DDBJ whole genome shotgun (WGS) entry which is preliminary data.</text>
</comment>
<feature type="domain" description="Helix-hairpin-helix DNA-binding motif class 1" evidence="1">
    <location>
        <begin position="106"/>
        <end position="125"/>
    </location>
</feature>
<keyword evidence="3" id="KW-1185">Reference proteome</keyword>